<dbReference type="RefSeq" id="WP_427366368.1">
    <property type="nucleotide sequence ID" value="NZ_CP187957.1"/>
</dbReference>
<sequence>MFLVDTNVWLERLLNRERSEEVGRFLAEVPSSRLFLTDFTLHSLGVILTRLKKPEAFLLFIRDLFVEGEVGLLGLRPQEMEHIIVTMERYHLDFDDAYQYTVAEKHDLTIVSFDHDFDQTERGRKTPGEVLQS</sequence>
<comment type="caution">
    <text evidence="2">The sequence shown here is derived from an EMBL/GenBank/DDBJ whole genome shotgun (WGS) entry which is preliminary data.</text>
</comment>
<feature type="domain" description="PIN" evidence="1">
    <location>
        <begin position="3"/>
        <end position="121"/>
    </location>
</feature>
<gene>
    <name evidence="2" type="ORF">ENW11_11365</name>
</gene>
<dbReference type="InterPro" id="IPR029060">
    <property type="entry name" value="PIN-like_dom_sf"/>
</dbReference>
<dbReference type="AlphaFoldDB" id="A0A7V4WLN2"/>
<reference evidence="2" key="1">
    <citation type="journal article" date="2020" name="mSystems">
        <title>Genome- and Community-Level Interaction Insights into Carbon Utilization and Element Cycling Functions of Hydrothermarchaeota in Hydrothermal Sediment.</title>
        <authorList>
            <person name="Zhou Z."/>
            <person name="Liu Y."/>
            <person name="Xu W."/>
            <person name="Pan J."/>
            <person name="Luo Z.H."/>
            <person name="Li M."/>
        </authorList>
    </citation>
    <scope>NUCLEOTIDE SEQUENCE [LARGE SCALE GENOMIC DNA]</scope>
    <source>
        <strain evidence="2">SpSt-82</strain>
    </source>
</reference>
<accession>A0A7V4WLN2</accession>
<dbReference type="CDD" id="cd09854">
    <property type="entry name" value="PIN_VapC-like"/>
    <property type="match status" value="1"/>
</dbReference>
<evidence type="ECO:0000313" key="2">
    <source>
        <dbReference type="EMBL" id="HGY40386.1"/>
    </source>
</evidence>
<dbReference type="Gene3D" id="3.40.50.1010">
    <property type="entry name" value="5'-nuclease"/>
    <property type="match status" value="1"/>
</dbReference>
<dbReference type="SUPFAM" id="SSF88723">
    <property type="entry name" value="PIN domain-like"/>
    <property type="match status" value="1"/>
</dbReference>
<organism evidence="2">
    <name type="scientific">Candidatus Caldatribacterium saccharofermentans</name>
    <dbReference type="NCBI Taxonomy" id="1454753"/>
    <lineage>
        <taxon>Bacteria</taxon>
        <taxon>Pseudomonadati</taxon>
        <taxon>Atribacterota</taxon>
        <taxon>Atribacteria</taxon>
        <taxon>Atribacterales</taxon>
        <taxon>Candidatus Caldatribacteriaceae</taxon>
        <taxon>Candidatus Caldatribacterium</taxon>
    </lineage>
</organism>
<proteinExistence type="predicted"/>
<dbReference type="EMBL" id="DTIY01000094">
    <property type="protein sequence ID" value="HGY40386.1"/>
    <property type="molecule type" value="Genomic_DNA"/>
</dbReference>
<dbReference type="Pfam" id="PF01850">
    <property type="entry name" value="PIN"/>
    <property type="match status" value="1"/>
</dbReference>
<name>A0A7V4WLN2_9BACT</name>
<evidence type="ECO:0000259" key="1">
    <source>
        <dbReference type="Pfam" id="PF01850"/>
    </source>
</evidence>
<protein>
    <submittedName>
        <fullName evidence="2">PIN domain-containing protein</fullName>
    </submittedName>
</protein>
<dbReference type="InterPro" id="IPR002716">
    <property type="entry name" value="PIN_dom"/>
</dbReference>